<protein>
    <recommendedName>
        <fullName evidence="4">DUF1217 domain-containing protein</fullName>
    </recommendedName>
</protein>
<reference evidence="2 3" key="1">
    <citation type="submission" date="2020-08" db="EMBL/GenBank/DDBJ databases">
        <title>Genomic Encyclopedia of Type Strains, Phase IV (KMG-IV): sequencing the most valuable type-strain genomes for metagenomic binning, comparative biology and taxonomic classification.</title>
        <authorList>
            <person name="Goeker M."/>
        </authorList>
    </citation>
    <scope>NUCLEOTIDE SEQUENCE [LARGE SCALE GENOMIC DNA]</scope>
    <source>
        <strain evidence="2 3">DSM 25622</strain>
    </source>
</reference>
<name>A0A840YE34_9PROT</name>
<dbReference type="EMBL" id="JACIJD010000003">
    <property type="protein sequence ID" value="MBB5692762.1"/>
    <property type="molecule type" value="Genomic_DNA"/>
</dbReference>
<accession>A0A840YE34</accession>
<feature type="signal peptide" evidence="1">
    <location>
        <begin position="1"/>
        <end position="19"/>
    </location>
</feature>
<proteinExistence type="predicted"/>
<dbReference type="InterPro" id="IPR023157">
    <property type="entry name" value="AGR-C-984p-like_sf"/>
</dbReference>
<keyword evidence="1" id="KW-0732">Signal</keyword>
<dbReference type="AlphaFoldDB" id="A0A840YE34"/>
<evidence type="ECO:0000313" key="2">
    <source>
        <dbReference type="EMBL" id="MBB5692762.1"/>
    </source>
</evidence>
<keyword evidence="3" id="KW-1185">Reference proteome</keyword>
<gene>
    <name evidence="2" type="ORF">FHS87_000781</name>
</gene>
<dbReference type="InterPro" id="IPR010626">
    <property type="entry name" value="DUF1217"/>
</dbReference>
<dbReference type="Pfam" id="PF06748">
    <property type="entry name" value="DUF1217"/>
    <property type="match status" value="1"/>
</dbReference>
<feature type="chain" id="PRO_5032816737" description="DUF1217 domain-containing protein" evidence="1">
    <location>
        <begin position="20"/>
        <end position="265"/>
    </location>
</feature>
<comment type="caution">
    <text evidence="2">The sequence shown here is derived from an EMBL/GenBank/DDBJ whole genome shotgun (WGS) entry which is preliminary data.</text>
</comment>
<dbReference type="Proteomes" id="UP000580654">
    <property type="component" value="Unassembled WGS sequence"/>
</dbReference>
<evidence type="ECO:0008006" key="4">
    <source>
        <dbReference type="Google" id="ProtNLM"/>
    </source>
</evidence>
<dbReference type="Gene3D" id="1.10.3700.10">
    <property type="entry name" value="AGR C 984p-like"/>
    <property type="match status" value="1"/>
</dbReference>
<sequence>MSGSLALAILGGTAGGASAADAGSAVLALRRAAASGAEAKGVAQIAKEGAVKLALTRFTEGVSRAKSVEAALRDPRVAEVLLPALGLPDAVSTPGLAVRALMSDPKDTNSVAAKLAATDSRWKSAANTLNLATRGLDGLRDATIQKTITEGFKAYQWRLSQDEQAGGISDALYFKQRMASGTKLTAYEVLGDAVLRRVVTGALGLPQTIAIQGVETQARAITSRIDLSTLNDPKQAAKLTERYVMAAAGGGTTGGSGSSLLALFA</sequence>
<dbReference type="RefSeq" id="WP_184514105.1">
    <property type="nucleotide sequence ID" value="NZ_JACIJD010000003.1"/>
</dbReference>
<dbReference type="SUPFAM" id="SSF158837">
    <property type="entry name" value="AGR C 984p-like"/>
    <property type="match status" value="1"/>
</dbReference>
<organism evidence="2 3">
    <name type="scientific">Muricoccus pecuniae</name>
    <dbReference type="NCBI Taxonomy" id="693023"/>
    <lineage>
        <taxon>Bacteria</taxon>
        <taxon>Pseudomonadati</taxon>
        <taxon>Pseudomonadota</taxon>
        <taxon>Alphaproteobacteria</taxon>
        <taxon>Acetobacterales</taxon>
        <taxon>Roseomonadaceae</taxon>
        <taxon>Muricoccus</taxon>
    </lineage>
</organism>
<evidence type="ECO:0000256" key="1">
    <source>
        <dbReference type="SAM" id="SignalP"/>
    </source>
</evidence>
<evidence type="ECO:0000313" key="3">
    <source>
        <dbReference type="Proteomes" id="UP000580654"/>
    </source>
</evidence>